<accession>A0ABW2CUI7</accession>
<organism evidence="1 2">
    <name type="scientific">Actinomadura yumaensis</name>
    <dbReference type="NCBI Taxonomy" id="111807"/>
    <lineage>
        <taxon>Bacteria</taxon>
        <taxon>Bacillati</taxon>
        <taxon>Actinomycetota</taxon>
        <taxon>Actinomycetes</taxon>
        <taxon>Streptosporangiales</taxon>
        <taxon>Thermomonosporaceae</taxon>
        <taxon>Actinomadura</taxon>
    </lineage>
</organism>
<dbReference type="Pfam" id="PF00378">
    <property type="entry name" value="ECH_1"/>
    <property type="match status" value="1"/>
</dbReference>
<protein>
    <submittedName>
        <fullName evidence="1">Enoyl-CoA hydratase/isomerase family protein</fullName>
    </submittedName>
</protein>
<dbReference type="RefSeq" id="WP_160826076.1">
    <property type="nucleotide sequence ID" value="NZ_JBHSXS010000038.1"/>
</dbReference>
<proteinExistence type="predicted"/>
<dbReference type="SUPFAM" id="SSF52096">
    <property type="entry name" value="ClpP/crotonase"/>
    <property type="match status" value="1"/>
</dbReference>
<comment type="caution">
    <text evidence="1">The sequence shown here is derived from an EMBL/GenBank/DDBJ whole genome shotgun (WGS) entry which is preliminary data.</text>
</comment>
<dbReference type="Gene3D" id="3.90.226.10">
    <property type="entry name" value="2-enoyl-CoA Hydratase, Chain A, domain 1"/>
    <property type="match status" value="1"/>
</dbReference>
<name>A0ABW2CUI7_9ACTN</name>
<dbReference type="PANTHER" id="PTHR43459">
    <property type="entry name" value="ENOYL-COA HYDRATASE"/>
    <property type="match status" value="1"/>
</dbReference>
<dbReference type="InterPro" id="IPR029045">
    <property type="entry name" value="ClpP/crotonase-like_dom_sf"/>
</dbReference>
<gene>
    <name evidence="1" type="ORF">ACFQKB_37375</name>
</gene>
<evidence type="ECO:0000313" key="2">
    <source>
        <dbReference type="Proteomes" id="UP001596380"/>
    </source>
</evidence>
<dbReference type="EMBL" id="JBHSXS010000038">
    <property type="protein sequence ID" value="MFC6885481.1"/>
    <property type="molecule type" value="Genomic_DNA"/>
</dbReference>
<dbReference type="CDD" id="cd06558">
    <property type="entry name" value="crotonase-like"/>
    <property type="match status" value="1"/>
</dbReference>
<keyword evidence="2" id="KW-1185">Reference proteome</keyword>
<reference evidence="2" key="1">
    <citation type="journal article" date="2019" name="Int. J. Syst. Evol. Microbiol.">
        <title>The Global Catalogue of Microorganisms (GCM) 10K type strain sequencing project: providing services to taxonomists for standard genome sequencing and annotation.</title>
        <authorList>
            <consortium name="The Broad Institute Genomics Platform"/>
            <consortium name="The Broad Institute Genome Sequencing Center for Infectious Disease"/>
            <person name="Wu L."/>
            <person name="Ma J."/>
        </authorList>
    </citation>
    <scope>NUCLEOTIDE SEQUENCE [LARGE SCALE GENOMIC DNA]</scope>
    <source>
        <strain evidence="2">JCM 3369</strain>
    </source>
</reference>
<evidence type="ECO:0000313" key="1">
    <source>
        <dbReference type="EMBL" id="MFC6885481.1"/>
    </source>
</evidence>
<dbReference type="Proteomes" id="UP001596380">
    <property type="component" value="Unassembled WGS sequence"/>
</dbReference>
<dbReference type="PANTHER" id="PTHR43459:SF1">
    <property type="entry name" value="EG:BACN32G11.4 PROTEIN"/>
    <property type="match status" value="1"/>
</dbReference>
<dbReference type="InterPro" id="IPR001753">
    <property type="entry name" value="Enoyl-CoA_hydra/iso"/>
</dbReference>
<sequence length="264" mass="26629">MPETVLYEVAGGVATITLNRPERRNALSRELSRALADAVEAAAGDGAVRAAVLTGAGGAFCVGADLAGAPETRALTGTSADGDRTRLIAGTRAAVLLHEMPKPVVAAIPGACAGAGLSLAMACDLRYAADTAVLNTAFVDAALPGDLGMAWFLTRAVGPARARELLLLPGRMRADAAAAAGLVHGVVPAGGLAAHAAGIAGRLAAKAPLAVADAKRDLLDAQALPLGDYLRSEADRMVRCAHSADAREAAAAFLAKRAPRFEGR</sequence>